<dbReference type="SUPFAM" id="SSF51430">
    <property type="entry name" value="NAD(P)-linked oxidoreductase"/>
    <property type="match status" value="1"/>
</dbReference>
<evidence type="ECO:0000256" key="1">
    <source>
        <dbReference type="SAM" id="Coils"/>
    </source>
</evidence>
<keyword evidence="1" id="KW-0175">Coiled coil</keyword>
<dbReference type="InterPro" id="IPR020471">
    <property type="entry name" value="AKR"/>
</dbReference>
<gene>
    <name evidence="4" type="ORF">L3Y34_012359</name>
</gene>
<dbReference type="InterPro" id="IPR018170">
    <property type="entry name" value="Aldo/ket_reductase_CS"/>
</dbReference>
<evidence type="ECO:0000313" key="5">
    <source>
        <dbReference type="Proteomes" id="UP000827892"/>
    </source>
</evidence>
<feature type="coiled-coil region" evidence="1">
    <location>
        <begin position="766"/>
        <end position="793"/>
    </location>
</feature>
<dbReference type="PANTHER" id="PTHR13222:SF1">
    <property type="entry name" value="RB1-INDUCIBLE COILED-COIL PROTEIN 1"/>
    <property type="match status" value="1"/>
</dbReference>
<dbReference type="PRINTS" id="PR00069">
    <property type="entry name" value="ALDKETRDTASE"/>
</dbReference>
<proteinExistence type="predicted"/>
<evidence type="ECO:0000259" key="3">
    <source>
        <dbReference type="Pfam" id="PF00248"/>
    </source>
</evidence>
<organism evidence="4 5">
    <name type="scientific">Caenorhabditis briggsae</name>
    <dbReference type="NCBI Taxonomy" id="6238"/>
    <lineage>
        <taxon>Eukaryota</taxon>
        <taxon>Metazoa</taxon>
        <taxon>Ecdysozoa</taxon>
        <taxon>Nematoda</taxon>
        <taxon>Chromadorea</taxon>
        <taxon>Rhabditida</taxon>
        <taxon>Rhabditina</taxon>
        <taxon>Rhabditomorpha</taxon>
        <taxon>Rhabditoidea</taxon>
        <taxon>Rhabditidae</taxon>
        <taxon>Peloderinae</taxon>
        <taxon>Caenorhabditis</taxon>
    </lineage>
</organism>
<dbReference type="EMBL" id="CP090896">
    <property type="protein sequence ID" value="ULT83065.1"/>
    <property type="molecule type" value="Genomic_DNA"/>
</dbReference>
<evidence type="ECO:0000313" key="4">
    <source>
        <dbReference type="EMBL" id="ULT83065.1"/>
    </source>
</evidence>
<accession>A0AAE8ZS94</accession>
<dbReference type="Proteomes" id="UP000827892">
    <property type="component" value="Chromosome X"/>
</dbReference>
<feature type="coiled-coil region" evidence="1">
    <location>
        <begin position="924"/>
        <end position="952"/>
    </location>
</feature>
<sequence length="1644" mass="187622">MIMYHIFYMDRGQTMLFKLNAETTTFHELLDMVAKEVSHRITDLIILDENGVAPDGAKNLASYSTIGCSTNPVYLFLKSGTDRENHNCSDVTYIFQMIDDAVEQSQYVLKTSDPLKIYMELPDRAKNCRKVCGESLQMCATLVQQHRWLHKGWLALINNLDTSVNRMDKRGKKFRTIHVKLEELIEKADSLLLDYSDVIEQLRRIEVPTEILIKPAPLMVSTTAPISEEKCTLFDFISRADPNSSLEELPDLVQEKIRQLKEHNVKTVYTTLQSVYDQSKNQEFRDFKGINKRFSQLEFSLKSCEERKEKVNRMVAVILETPKINDQSRLPPIIEEHRQAMNSIFECFAEFKNMVRVFDQSKQEILKNLRTRMSGFVVQSYDRLRNVLNEIVQFEYKGNAVRVHMDLIGQIRDAPILYSQSVSEIVRRRLLKSELDDWHNEHSGKCALFSSDEEKTREQLGRKLKKHFLHALFPSLFDSLPEFYVKAPLEKYDTELPNIAKDYIKDLREALPELEPYLKVTLPNVATKLGTKGGKPHPPFGQTRVESFLTEEPMRMARSHFNYSPAAWLSEDGGDSSPIPQPLMCRSPDNALRESQCRSIPYVPSLQQLEGLDGPAPGTSAPISIPNATSSRINFKQSGRQMSSQDLPHVGSAVSSDTSLLGPETPVKAEDTVVRIEKQQEELQKHSEMTESDESDELMDVYEHIDYSADEILVGLSDQTAQLEDAVKRLGIMQNVVANMRPRNEKLFKYLHQTAPRDFELIIHDSDKLKNRIKELGESVESLEIELENRKSAEIGLETKMAEMTISHKKEIEETQAECIKRLSVEFELMTDSMSRQNREQMESKDREIEELKAKLEKQATAHEKALRNDPHTEEYKRNLTAEIRAELEKEFKQRIEVITKAVECKKDEAFARQEKTLEIENRVLSSENEVKSKKLEAMNAEKEQLEALIRQMPEGEIILEEFNALKESQPSVQIKDKFGAIRSRMDRSMDSKCLDNNKVFLIDNILKINKLQQLVDERTKFKEVIKSQAGGDEVLKCLEAFTPSVAVDMESFWKEMSANAGGFDEAGKKINKINEVEMETIWLQALVRANPTGPFIRDISAEIHKCNHQKDVETVTTISMMDIFNDHDREEIKQLARTMQMWLNVYVTSQRAGGNYAIEDSPKIRECASRYKSNAMKMSTYQGMEESFYQPMAASTIHNTSDHSESTLEVERTSQNSVWSQTRLSFPAMNLLISIQDIKTGSAVLIIWHQIHNAYVIFCSSQHRFFVKESSIRRLGINTQDPSTRRNWLIVRVVRSDSCSIKKPVNRYNLAVGTIIRRVEVEAIAMTFTANSTITLSNDVKMPVIGLGTWQSSPAEVKNAVLAAVRAGYRLIDTASVYQNEEAIGEAIQELIAEGVVKREDLFITTKAWTHEIAPERLEGALRSALKKLQLTYVDLYLAHMPAAFNDDMSAQLNSPVEDVWHQFDAVYKAGLTRAVGVSNWNEAQIGRALATGLTPVHNSQVELHLYFPQHTHVDYCHAHKIVVTSYATLGSPGRVHFTLPTGQTLDWAPAPSELQDANVLALAEKYKKTPAQVLLRYGLDRGLAIIPKSVHENRIKENLELFDFALTKEEIEKLESSKISQRLFLQDFMAGHPEDAFPTERK</sequence>
<evidence type="ECO:0000256" key="2">
    <source>
        <dbReference type="SAM" id="MobiDB-lite"/>
    </source>
</evidence>
<feature type="coiled-coil region" evidence="1">
    <location>
        <begin position="835"/>
        <end position="869"/>
    </location>
</feature>
<feature type="region of interest" description="Disordered" evidence="2">
    <location>
        <begin position="642"/>
        <end position="664"/>
    </location>
</feature>
<dbReference type="FunFam" id="3.20.20.100:FF:000029">
    <property type="entry name" value="Aldo-keto reductase"/>
    <property type="match status" value="1"/>
</dbReference>
<protein>
    <recommendedName>
        <fullName evidence="3">NADP-dependent oxidoreductase domain-containing protein</fullName>
    </recommendedName>
</protein>
<feature type="domain" description="NADP-dependent oxidoreductase" evidence="3">
    <location>
        <begin position="1346"/>
        <end position="1618"/>
    </location>
</feature>
<reference evidence="4 5" key="1">
    <citation type="submission" date="2022-05" db="EMBL/GenBank/DDBJ databases">
        <title>Chromosome-level reference genomes for two strains of Caenorhabditis briggsae: an improved platform for comparative genomics.</title>
        <authorList>
            <person name="Stevens L."/>
            <person name="Andersen E.C."/>
        </authorList>
    </citation>
    <scope>NUCLEOTIDE SEQUENCE [LARGE SCALE GENOMIC DNA]</scope>
    <source>
        <strain evidence="4">QX1410_ONT</strain>
        <tissue evidence="4">Whole-organism</tissue>
    </source>
</reference>
<dbReference type="PROSITE" id="PS00798">
    <property type="entry name" value="ALDOKETO_REDUCTASE_1"/>
    <property type="match status" value="1"/>
</dbReference>
<dbReference type="InterPro" id="IPR036812">
    <property type="entry name" value="NAD(P)_OxRdtase_dom_sf"/>
</dbReference>
<dbReference type="InterPro" id="IPR040040">
    <property type="entry name" value="ATG11"/>
</dbReference>
<dbReference type="PANTHER" id="PTHR13222">
    <property type="entry name" value="RB1-INDUCIBLE COILED-COIL"/>
    <property type="match status" value="1"/>
</dbReference>
<dbReference type="GO" id="GO:0000045">
    <property type="term" value="P:autophagosome assembly"/>
    <property type="evidence" value="ECO:0007669"/>
    <property type="project" value="InterPro"/>
</dbReference>
<dbReference type="InterPro" id="IPR023210">
    <property type="entry name" value="NADP_OxRdtase_dom"/>
</dbReference>
<dbReference type="GO" id="GO:0016491">
    <property type="term" value="F:oxidoreductase activity"/>
    <property type="evidence" value="ECO:0007669"/>
    <property type="project" value="InterPro"/>
</dbReference>
<name>A0AAE8ZS94_CAEBR</name>
<dbReference type="Gene3D" id="3.20.20.100">
    <property type="entry name" value="NADP-dependent oxidoreductase domain"/>
    <property type="match status" value="1"/>
</dbReference>
<dbReference type="Pfam" id="PF00248">
    <property type="entry name" value="Aldo_ket_red"/>
    <property type="match status" value="1"/>
</dbReference>
<dbReference type="PROSITE" id="PS00063">
    <property type="entry name" value="ALDOKETO_REDUCTASE_3"/>
    <property type="match status" value="1"/>
</dbReference>